<gene>
    <name evidence="1" type="ORF">Mal64_12350</name>
</gene>
<protein>
    <recommendedName>
        <fullName evidence="3">Porin</fullName>
    </recommendedName>
</protein>
<sequence length="347" mass="38506">MWTQIGYHSDRARASFADNDALSFNDHPDRLNLHQQWFWLEKVAEAPCCGMDWGFRMDLMYGTDAAKTQSFGNPGGTWDFANGWDNGGGYGWALPQLYGELAWGDWSVKAGHFYTLIGYEVVTAPDNFFYSHALTMFNSEPFTHTGALATYGGFEDVEVYAGWTLGWDTGFDQYGDGSSFLGGFSTSLTDDIAFTYIATAGDFGSRSRGGNGINAPKGTGYSHSLVFDVALSDNLNYVLQSDYVGIDNDTRTIGANDQIGVNQYLFYTMSDCVAVGSRIEWWKTDGFSYQEMTFGLNYKPHANLVIRPEVRYDWTASDAAATNLAGGAFTADQYNEWKFGIDAILNY</sequence>
<name>A0A5C5ZUY8_9BACT</name>
<dbReference type="EMBL" id="SJPQ01000001">
    <property type="protein sequence ID" value="TWT90838.1"/>
    <property type="molecule type" value="Genomic_DNA"/>
</dbReference>
<dbReference type="AlphaFoldDB" id="A0A5C5ZUY8"/>
<dbReference type="InterPro" id="IPR011486">
    <property type="entry name" value="BBP2"/>
</dbReference>
<evidence type="ECO:0008006" key="3">
    <source>
        <dbReference type="Google" id="ProtNLM"/>
    </source>
</evidence>
<organism evidence="1 2">
    <name type="scientific">Pseudobythopirellula maris</name>
    <dbReference type="NCBI Taxonomy" id="2527991"/>
    <lineage>
        <taxon>Bacteria</taxon>
        <taxon>Pseudomonadati</taxon>
        <taxon>Planctomycetota</taxon>
        <taxon>Planctomycetia</taxon>
        <taxon>Pirellulales</taxon>
        <taxon>Lacipirellulaceae</taxon>
        <taxon>Pseudobythopirellula</taxon>
    </lineage>
</organism>
<proteinExistence type="predicted"/>
<keyword evidence="2" id="KW-1185">Reference proteome</keyword>
<reference evidence="1 2" key="1">
    <citation type="submission" date="2019-02" db="EMBL/GenBank/DDBJ databases">
        <title>Deep-cultivation of Planctomycetes and their phenomic and genomic characterization uncovers novel biology.</title>
        <authorList>
            <person name="Wiegand S."/>
            <person name="Jogler M."/>
            <person name="Boedeker C."/>
            <person name="Pinto D."/>
            <person name="Vollmers J."/>
            <person name="Rivas-Marin E."/>
            <person name="Kohn T."/>
            <person name="Peeters S.H."/>
            <person name="Heuer A."/>
            <person name="Rast P."/>
            <person name="Oberbeckmann S."/>
            <person name="Bunk B."/>
            <person name="Jeske O."/>
            <person name="Meyerdierks A."/>
            <person name="Storesund J.E."/>
            <person name="Kallscheuer N."/>
            <person name="Luecker S."/>
            <person name="Lage O.M."/>
            <person name="Pohl T."/>
            <person name="Merkel B.J."/>
            <person name="Hornburger P."/>
            <person name="Mueller R.-W."/>
            <person name="Bruemmer F."/>
            <person name="Labrenz M."/>
            <person name="Spormann A.M."/>
            <person name="Op Den Camp H."/>
            <person name="Overmann J."/>
            <person name="Amann R."/>
            <person name="Jetten M.S.M."/>
            <person name="Mascher T."/>
            <person name="Medema M.H."/>
            <person name="Devos D.P."/>
            <person name="Kaster A.-K."/>
            <person name="Ovreas L."/>
            <person name="Rohde M."/>
            <person name="Galperin M.Y."/>
            <person name="Jogler C."/>
        </authorList>
    </citation>
    <scope>NUCLEOTIDE SEQUENCE [LARGE SCALE GENOMIC DNA]</scope>
    <source>
        <strain evidence="1 2">Mal64</strain>
    </source>
</reference>
<evidence type="ECO:0000313" key="1">
    <source>
        <dbReference type="EMBL" id="TWT90838.1"/>
    </source>
</evidence>
<dbReference type="SUPFAM" id="SSF56935">
    <property type="entry name" value="Porins"/>
    <property type="match status" value="1"/>
</dbReference>
<evidence type="ECO:0000313" key="2">
    <source>
        <dbReference type="Proteomes" id="UP000315440"/>
    </source>
</evidence>
<dbReference type="Proteomes" id="UP000315440">
    <property type="component" value="Unassembled WGS sequence"/>
</dbReference>
<dbReference type="Pfam" id="PF07642">
    <property type="entry name" value="BBP2"/>
    <property type="match status" value="1"/>
</dbReference>
<accession>A0A5C5ZUY8</accession>
<comment type="caution">
    <text evidence="1">The sequence shown here is derived from an EMBL/GenBank/DDBJ whole genome shotgun (WGS) entry which is preliminary data.</text>
</comment>